<sequence>MPVSIFIQTLNEEDNLPGLLESVSYADDIVVLDSLSTDRTREITEAAGCRWFERPYDGRGPHQNWAMENIDFKHRWVFYLDADERMTPELRAEIERIAGAWETDAMALEKGDPVAYYCGRKNYFCGKWLRHAMPPGNIMRFFQPPHIRFERLANPVPTVDGEVGYLKEHFLHYNFSKGITEWLERHNRYSSYEAKETVRALADNPVRLGNLLSRDRNTRRLELKNISFRMPFRPHLKFLYMYLAQLGVLDGRAGLTYCTLQAIYEYQIVLKVRELQRIERGLPPA</sequence>
<gene>
    <name evidence="2" type="ORF">MNBD_PLANCTO03-352</name>
</gene>
<accession>A0A3B1E190</accession>
<dbReference type="Pfam" id="PF00535">
    <property type="entry name" value="Glycos_transf_2"/>
    <property type="match status" value="1"/>
</dbReference>
<feature type="domain" description="Glycosyltransferase 2-like" evidence="1">
    <location>
        <begin position="4"/>
        <end position="128"/>
    </location>
</feature>
<reference evidence="2" key="1">
    <citation type="submission" date="2018-06" db="EMBL/GenBank/DDBJ databases">
        <authorList>
            <person name="Zhirakovskaya E."/>
        </authorList>
    </citation>
    <scope>NUCLEOTIDE SEQUENCE</scope>
</reference>
<dbReference type="CDD" id="cd02511">
    <property type="entry name" value="Beta4Glucosyltransferase"/>
    <property type="match status" value="1"/>
</dbReference>
<organism evidence="2">
    <name type="scientific">hydrothermal vent metagenome</name>
    <dbReference type="NCBI Taxonomy" id="652676"/>
    <lineage>
        <taxon>unclassified sequences</taxon>
        <taxon>metagenomes</taxon>
        <taxon>ecological metagenomes</taxon>
    </lineage>
</organism>
<dbReference type="PANTHER" id="PTHR43630">
    <property type="entry name" value="POLY-BETA-1,6-N-ACETYL-D-GLUCOSAMINE SYNTHASE"/>
    <property type="match status" value="1"/>
</dbReference>
<dbReference type="InterPro" id="IPR001173">
    <property type="entry name" value="Glyco_trans_2-like"/>
</dbReference>
<dbReference type="PANTHER" id="PTHR43630:SF2">
    <property type="entry name" value="GLYCOSYLTRANSFERASE"/>
    <property type="match status" value="1"/>
</dbReference>
<proteinExistence type="predicted"/>
<protein>
    <recommendedName>
        <fullName evidence="1">Glycosyltransferase 2-like domain-containing protein</fullName>
    </recommendedName>
</protein>
<evidence type="ECO:0000259" key="1">
    <source>
        <dbReference type="Pfam" id="PF00535"/>
    </source>
</evidence>
<evidence type="ECO:0000313" key="2">
    <source>
        <dbReference type="EMBL" id="VAX42060.1"/>
    </source>
</evidence>
<name>A0A3B1E190_9ZZZZ</name>
<dbReference type="AlphaFoldDB" id="A0A3B1E190"/>
<dbReference type="InterPro" id="IPR029044">
    <property type="entry name" value="Nucleotide-diphossugar_trans"/>
</dbReference>
<dbReference type="EMBL" id="UOGK01000637">
    <property type="protein sequence ID" value="VAX42060.1"/>
    <property type="molecule type" value="Genomic_DNA"/>
</dbReference>
<dbReference type="SUPFAM" id="SSF53448">
    <property type="entry name" value="Nucleotide-diphospho-sugar transferases"/>
    <property type="match status" value="1"/>
</dbReference>
<dbReference type="Gene3D" id="3.90.550.10">
    <property type="entry name" value="Spore Coat Polysaccharide Biosynthesis Protein SpsA, Chain A"/>
    <property type="match status" value="1"/>
</dbReference>